<evidence type="ECO:0000256" key="8">
    <source>
        <dbReference type="ARBA" id="ARBA00048090"/>
    </source>
</evidence>
<dbReference type="GO" id="GO:0005524">
    <property type="term" value="F:ATP binding"/>
    <property type="evidence" value="ECO:0007669"/>
    <property type="project" value="UniProtKB-KW"/>
</dbReference>
<name>A0A381P910_9ZZZZ</name>
<dbReference type="PANTHER" id="PTHR43442">
    <property type="entry name" value="GLUCONOKINASE-RELATED"/>
    <property type="match status" value="1"/>
</dbReference>
<dbReference type="InterPro" id="IPR006001">
    <property type="entry name" value="Therm_gnt_kin"/>
</dbReference>
<comment type="similarity">
    <text evidence="2">Belongs to the gluconokinase GntK/GntV family.</text>
</comment>
<dbReference type="GO" id="GO:0005737">
    <property type="term" value="C:cytoplasm"/>
    <property type="evidence" value="ECO:0007669"/>
    <property type="project" value="TreeGrafter"/>
</dbReference>
<dbReference type="Pfam" id="PF01202">
    <property type="entry name" value="SKI"/>
    <property type="match status" value="1"/>
</dbReference>
<dbReference type="Gene3D" id="3.40.50.300">
    <property type="entry name" value="P-loop containing nucleotide triphosphate hydrolases"/>
    <property type="match status" value="1"/>
</dbReference>
<comment type="pathway">
    <text evidence="1">Carbohydrate acid metabolism.</text>
</comment>
<dbReference type="PANTHER" id="PTHR43442:SF3">
    <property type="entry name" value="GLUCONOKINASE-RELATED"/>
    <property type="match status" value="1"/>
</dbReference>
<dbReference type="FunFam" id="3.40.50.300:FF:000522">
    <property type="entry name" value="Gluconokinase"/>
    <property type="match status" value="1"/>
</dbReference>
<gene>
    <name evidence="9" type="ORF">METZ01_LOCUS15958</name>
</gene>
<keyword evidence="4" id="KW-0808">Transferase</keyword>
<dbReference type="EMBL" id="UINC01000908">
    <property type="protein sequence ID" value="SUZ63104.1"/>
    <property type="molecule type" value="Genomic_DNA"/>
</dbReference>
<evidence type="ECO:0000256" key="2">
    <source>
        <dbReference type="ARBA" id="ARBA00008420"/>
    </source>
</evidence>
<dbReference type="NCBIfam" id="TIGR01313">
    <property type="entry name" value="therm_gnt_kin"/>
    <property type="match status" value="1"/>
</dbReference>
<dbReference type="GO" id="GO:0005975">
    <property type="term" value="P:carbohydrate metabolic process"/>
    <property type="evidence" value="ECO:0007669"/>
    <property type="project" value="InterPro"/>
</dbReference>
<evidence type="ECO:0000256" key="3">
    <source>
        <dbReference type="ARBA" id="ARBA00012054"/>
    </source>
</evidence>
<dbReference type="CDD" id="cd02021">
    <property type="entry name" value="GntK"/>
    <property type="match status" value="1"/>
</dbReference>
<dbReference type="GO" id="GO:0046316">
    <property type="term" value="F:gluconokinase activity"/>
    <property type="evidence" value="ECO:0007669"/>
    <property type="project" value="UniProtKB-EC"/>
</dbReference>
<comment type="catalytic activity">
    <reaction evidence="8">
        <text>D-gluconate + ATP = 6-phospho-D-gluconate + ADP + H(+)</text>
        <dbReference type="Rhea" id="RHEA:19433"/>
        <dbReference type="ChEBI" id="CHEBI:15378"/>
        <dbReference type="ChEBI" id="CHEBI:18391"/>
        <dbReference type="ChEBI" id="CHEBI:30616"/>
        <dbReference type="ChEBI" id="CHEBI:58759"/>
        <dbReference type="ChEBI" id="CHEBI:456216"/>
        <dbReference type="EC" id="2.7.1.12"/>
    </reaction>
</comment>
<dbReference type="InterPro" id="IPR031322">
    <property type="entry name" value="Shikimate/glucono_kinase"/>
</dbReference>
<protein>
    <recommendedName>
        <fullName evidence="3">gluconokinase</fullName>
        <ecNumber evidence="3">2.7.1.12</ecNumber>
    </recommendedName>
</protein>
<reference evidence="9" key="1">
    <citation type="submission" date="2018-05" db="EMBL/GenBank/DDBJ databases">
        <authorList>
            <person name="Lanie J.A."/>
            <person name="Ng W.-L."/>
            <person name="Kazmierczak K.M."/>
            <person name="Andrzejewski T.M."/>
            <person name="Davidsen T.M."/>
            <person name="Wayne K.J."/>
            <person name="Tettelin H."/>
            <person name="Glass J.I."/>
            <person name="Rusch D."/>
            <person name="Podicherti R."/>
            <person name="Tsui H.-C.T."/>
            <person name="Winkler M.E."/>
        </authorList>
    </citation>
    <scope>NUCLEOTIDE SEQUENCE</scope>
</reference>
<dbReference type="InterPro" id="IPR027417">
    <property type="entry name" value="P-loop_NTPase"/>
</dbReference>
<evidence type="ECO:0000256" key="1">
    <source>
        <dbReference type="ARBA" id="ARBA00004761"/>
    </source>
</evidence>
<dbReference type="SUPFAM" id="SSF52540">
    <property type="entry name" value="P-loop containing nucleoside triphosphate hydrolases"/>
    <property type="match status" value="1"/>
</dbReference>
<evidence type="ECO:0000256" key="4">
    <source>
        <dbReference type="ARBA" id="ARBA00022679"/>
    </source>
</evidence>
<keyword evidence="7" id="KW-0067">ATP-binding</keyword>
<evidence type="ECO:0000256" key="7">
    <source>
        <dbReference type="ARBA" id="ARBA00022840"/>
    </source>
</evidence>
<dbReference type="AlphaFoldDB" id="A0A381P910"/>
<proteinExistence type="inferred from homology"/>
<evidence type="ECO:0000256" key="6">
    <source>
        <dbReference type="ARBA" id="ARBA00022777"/>
    </source>
</evidence>
<organism evidence="9">
    <name type="scientific">marine metagenome</name>
    <dbReference type="NCBI Taxonomy" id="408172"/>
    <lineage>
        <taxon>unclassified sequences</taxon>
        <taxon>metagenomes</taxon>
        <taxon>ecological metagenomes</taxon>
    </lineage>
</organism>
<evidence type="ECO:0000313" key="9">
    <source>
        <dbReference type="EMBL" id="SUZ63104.1"/>
    </source>
</evidence>
<keyword evidence="6" id="KW-0418">Kinase</keyword>
<evidence type="ECO:0000256" key="5">
    <source>
        <dbReference type="ARBA" id="ARBA00022741"/>
    </source>
</evidence>
<sequence>MNNSIGLILLGVSGSGKTTIGKLLSKKRNIQFIDADDYHSKKNIQLMSKGKPLDDKLREPWLYKINKAFKKNLKTSNCVLACSLLKKKYRKTIKKNISNQLHFIYLKGSEKLIQERIKKRKNHFMNNSLLKSQFNSLEEPSNSLTIDVNKNPKEIISIITEKVFY</sequence>
<accession>A0A381P910</accession>
<dbReference type="EC" id="2.7.1.12" evidence="3"/>
<keyword evidence="5" id="KW-0547">Nucleotide-binding</keyword>